<evidence type="ECO:0000256" key="5">
    <source>
        <dbReference type="ARBA" id="ARBA00023065"/>
    </source>
</evidence>
<organism evidence="8 9">
    <name type="scientific">Durusdinium trenchii</name>
    <dbReference type="NCBI Taxonomy" id="1381693"/>
    <lineage>
        <taxon>Eukaryota</taxon>
        <taxon>Sar</taxon>
        <taxon>Alveolata</taxon>
        <taxon>Dinophyceae</taxon>
        <taxon>Suessiales</taxon>
        <taxon>Symbiodiniaceae</taxon>
        <taxon>Durusdinium</taxon>
    </lineage>
</organism>
<dbReference type="Proteomes" id="UP001642484">
    <property type="component" value="Unassembled WGS sequence"/>
</dbReference>
<keyword evidence="9" id="KW-1185">Reference proteome</keyword>
<keyword evidence="5" id="KW-0406">Ion transport</keyword>
<comment type="subcellular location">
    <subcellularLocation>
        <location evidence="1">Membrane</location>
        <topology evidence="1">Multi-pass membrane protein</topology>
    </subcellularLocation>
</comment>
<evidence type="ECO:0000256" key="6">
    <source>
        <dbReference type="ARBA" id="ARBA00023136"/>
    </source>
</evidence>
<dbReference type="Pfam" id="PF25539">
    <property type="entry name" value="Bestrophin_2"/>
    <property type="match status" value="1"/>
</dbReference>
<keyword evidence="2" id="KW-0813">Transport</keyword>
<evidence type="ECO:0000256" key="2">
    <source>
        <dbReference type="ARBA" id="ARBA00022448"/>
    </source>
</evidence>
<evidence type="ECO:0000313" key="9">
    <source>
        <dbReference type="Proteomes" id="UP001642484"/>
    </source>
</evidence>
<name>A0ABP0PE96_9DINO</name>
<reference evidence="8 9" key="1">
    <citation type="submission" date="2024-02" db="EMBL/GenBank/DDBJ databases">
        <authorList>
            <person name="Chen Y."/>
            <person name="Shah S."/>
            <person name="Dougan E. K."/>
            <person name="Thang M."/>
            <person name="Chan C."/>
        </authorList>
    </citation>
    <scope>NUCLEOTIDE SEQUENCE [LARGE SCALE GENOMIC DNA]</scope>
</reference>
<evidence type="ECO:0000256" key="3">
    <source>
        <dbReference type="ARBA" id="ARBA00022692"/>
    </source>
</evidence>
<evidence type="ECO:0000256" key="4">
    <source>
        <dbReference type="ARBA" id="ARBA00022989"/>
    </source>
</evidence>
<gene>
    <name evidence="8" type="ORF">CCMP2556_LOCUS36112</name>
</gene>
<protein>
    <submittedName>
        <fullName evidence="8">Uncharacterized protein</fullName>
    </submittedName>
</protein>
<proteinExistence type="predicted"/>
<evidence type="ECO:0000313" key="8">
    <source>
        <dbReference type="EMBL" id="CAK9073352.1"/>
    </source>
</evidence>
<feature type="transmembrane region" description="Helical" evidence="7">
    <location>
        <begin position="21"/>
        <end position="43"/>
    </location>
</feature>
<sequence>MIKYGHGTWGMQVLCRLQGSVVPKALVWSVPCALMTTLLHVFLRDAMTETIGTGGGIETIWAGYTFILGFLIVFRSNQAYSRFWESVTLTHKIRGQWTNAYSNLLAFCSTDQAREEEVSHFREYLLRLMSLLHCYALHQVCEMSDDRLEVIDLSGLSPDTVDFLHSCTSSDRAETVMLWIERLVVENDQKKLFAVAPPVLSRAFQELSAGMVNIAELKKIVEVPFPFPYSQYLSFMLVLQWLVSPLVACQLISEWWWAASTVWLMSTSYWTLFYIAQEIDQPFGEDSNDLPVVELQHEFNKNLLHLSSSQSYALPDFVSAIAVKRTTCMSMARLTLQSSKLQATSSSGPLCKALEDQLQREEQVEEVLEQEREGRRPNMRNMPEAEEEDCAKTIGQEPPALPVLATHNSRNTLLGPCAIEAAAQRGIQPEQPIELEILQSLVMELAVDYSEPEDIPALIDEAHQQRQTLAAASMETVAAHRVGGNAMSLIELVQHFQDLALELETGGGEERPLAREKKDLALAYLLQLLTGTLKRPHSVRINTI</sequence>
<dbReference type="InterPro" id="IPR044669">
    <property type="entry name" value="YneE/VCCN1/2-like"/>
</dbReference>
<feature type="transmembrane region" description="Helical" evidence="7">
    <location>
        <begin position="55"/>
        <end position="74"/>
    </location>
</feature>
<dbReference type="PANTHER" id="PTHR33281:SF20">
    <property type="match status" value="1"/>
</dbReference>
<accession>A0ABP0PE96</accession>
<keyword evidence="3 7" id="KW-0812">Transmembrane</keyword>
<dbReference type="EMBL" id="CAXAMN010022873">
    <property type="protein sequence ID" value="CAK9073352.1"/>
    <property type="molecule type" value="Genomic_DNA"/>
</dbReference>
<evidence type="ECO:0000256" key="7">
    <source>
        <dbReference type="SAM" id="Phobius"/>
    </source>
</evidence>
<comment type="caution">
    <text evidence="8">The sequence shown here is derived from an EMBL/GenBank/DDBJ whole genome shotgun (WGS) entry which is preliminary data.</text>
</comment>
<evidence type="ECO:0000256" key="1">
    <source>
        <dbReference type="ARBA" id="ARBA00004141"/>
    </source>
</evidence>
<keyword evidence="4 7" id="KW-1133">Transmembrane helix</keyword>
<dbReference type="PANTHER" id="PTHR33281">
    <property type="entry name" value="UPF0187 PROTEIN YNEE"/>
    <property type="match status" value="1"/>
</dbReference>
<keyword evidence="6 7" id="KW-0472">Membrane</keyword>